<reference evidence="1 2" key="1">
    <citation type="submission" date="2020-08" db="EMBL/GenBank/DDBJ databases">
        <title>Genomic Encyclopedia of Type Strains, Phase IV (KMG-IV): sequencing the most valuable type-strain genomes for metagenomic binning, comparative biology and taxonomic classification.</title>
        <authorList>
            <person name="Goeker M."/>
        </authorList>
    </citation>
    <scope>NUCLEOTIDE SEQUENCE [LARGE SCALE GENOMIC DNA]</scope>
    <source>
        <strain evidence="1 2">DSM 17976</strain>
    </source>
</reference>
<sequence>MRTIVVFRIHFSNAATVGSYELLVIPTMKIATRSANYVAELVQSGKMQFCRECERV</sequence>
<gene>
    <name evidence="1" type="ORF">FHS57_006260</name>
</gene>
<evidence type="ECO:0000313" key="1">
    <source>
        <dbReference type="EMBL" id="MBB3842229.1"/>
    </source>
</evidence>
<organism evidence="1 2">
    <name type="scientific">Runella defluvii</name>
    <dbReference type="NCBI Taxonomy" id="370973"/>
    <lineage>
        <taxon>Bacteria</taxon>
        <taxon>Pseudomonadati</taxon>
        <taxon>Bacteroidota</taxon>
        <taxon>Cytophagia</taxon>
        <taxon>Cytophagales</taxon>
        <taxon>Spirosomataceae</taxon>
        <taxon>Runella</taxon>
    </lineage>
</organism>
<dbReference type="EMBL" id="JACIBY010000029">
    <property type="protein sequence ID" value="MBB3842229.1"/>
    <property type="molecule type" value="Genomic_DNA"/>
</dbReference>
<dbReference type="AlphaFoldDB" id="A0A7W5ZSB5"/>
<dbReference type="RefSeq" id="WP_183980450.1">
    <property type="nucleotide sequence ID" value="NZ_JACIBY010000029.1"/>
</dbReference>
<accession>A0A7W5ZSB5</accession>
<proteinExistence type="predicted"/>
<comment type="caution">
    <text evidence="1">The sequence shown here is derived from an EMBL/GenBank/DDBJ whole genome shotgun (WGS) entry which is preliminary data.</text>
</comment>
<keyword evidence="2" id="KW-1185">Reference proteome</keyword>
<protein>
    <submittedName>
        <fullName evidence="1">Uncharacterized protein (DUF1499 family)</fullName>
    </submittedName>
</protein>
<evidence type="ECO:0000313" key="2">
    <source>
        <dbReference type="Proteomes" id="UP000541352"/>
    </source>
</evidence>
<dbReference type="Proteomes" id="UP000541352">
    <property type="component" value="Unassembled WGS sequence"/>
</dbReference>
<name>A0A7W5ZSB5_9BACT</name>